<reference evidence="3 4" key="3">
    <citation type="journal article" date="2017" name="G3 (Bethesda)">
        <title>Comparative analysis highlights variable genome content of wheat rusts and divergence of the mating loci.</title>
        <authorList>
            <person name="Cuomo C.A."/>
            <person name="Bakkeren G."/>
            <person name="Khalil H.B."/>
            <person name="Panwar V."/>
            <person name="Joly D."/>
            <person name="Linning R."/>
            <person name="Sakthikumar S."/>
            <person name="Song X."/>
            <person name="Adiconis X."/>
            <person name="Fan L."/>
            <person name="Goldberg J.M."/>
            <person name="Levin J.Z."/>
            <person name="Young S."/>
            <person name="Zeng Q."/>
            <person name="Anikster Y."/>
            <person name="Bruce M."/>
            <person name="Wang M."/>
            <person name="Yin C."/>
            <person name="McCallum B."/>
            <person name="Szabo L.J."/>
            <person name="Hulbert S."/>
            <person name="Chen X."/>
            <person name="Fellers J.P."/>
        </authorList>
    </citation>
    <scope>NUCLEOTIDE SEQUENCE</scope>
    <source>
        <strain evidence="3">isolate 1-1 / race 1 (BBBD)</strain>
        <strain evidence="4">Isolate 1-1 / race 1 (BBBD)</strain>
    </source>
</reference>
<dbReference type="VEuPathDB" id="FungiDB:PTTG_11198"/>
<dbReference type="AlphaFoldDB" id="A0A180GEJ0"/>
<dbReference type="EnsemblFungi" id="PTTG_11198-t43_1">
    <property type="protein sequence ID" value="PTTG_11198-t43_1-p1"/>
    <property type="gene ID" value="PTTG_11198"/>
</dbReference>
<reference evidence="3" key="4">
    <citation type="submission" date="2025-05" db="UniProtKB">
        <authorList>
            <consortium name="EnsemblFungi"/>
        </authorList>
    </citation>
    <scope>IDENTIFICATION</scope>
    <source>
        <strain evidence="3">isolate 1-1 / race 1 (BBBD)</strain>
    </source>
</reference>
<feature type="compositionally biased region" description="Low complexity" evidence="1">
    <location>
        <begin position="14"/>
        <end position="26"/>
    </location>
</feature>
<feature type="compositionally biased region" description="Basic residues" evidence="1">
    <location>
        <begin position="194"/>
        <end position="204"/>
    </location>
</feature>
<feature type="region of interest" description="Disordered" evidence="1">
    <location>
        <begin position="167"/>
        <end position="204"/>
    </location>
</feature>
<keyword evidence="4" id="KW-1185">Reference proteome</keyword>
<organism evidence="2">
    <name type="scientific">Puccinia triticina (isolate 1-1 / race 1 (BBBD))</name>
    <name type="common">Brown leaf rust fungus</name>
    <dbReference type="NCBI Taxonomy" id="630390"/>
    <lineage>
        <taxon>Eukaryota</taxon>
        <taxon>Fungi</taxon>
        <taxon>Dikarya</taxon>
        <taxon>Basidiomycota</taxon>
        <taxon>Pucciniomycotina</taxon>
        <taxon>Pucciniomycetes</taxon>
        <taxon>Pucciniales</taxon>
        <taxon>Pucciniaceae</taxon>
        <taxon>Puccinia</taxon>
    </lineage>
</organism>
<evidence type="ECO:0000256" key="1">
    <source>
        <dbReference type="SAM" id="MobiDB-lite"/>
    </source>
</evidence>
<evidence type="ECO:0000313" key="3">
    <source>
        <dbReference type="EnsemblFungi" id="PTTG_11198-t43_1-p1"/>
    </source>
</evidence>
<feature type="region of interest" description="Disordered" evidence="1">
    <location>
        <begin position="1"/>
        <end position="57"/>
    </location>
</feature>
<dbReference type="Proteomes" id="UP000005240">
    <property type="component" value="Unassembled WGS sequence"/>
</dbReference>
<feature type="compositionally biased region" description="Low complexity" evidence="1">
    <location>
        <begin position="42"/>
        <end position="57"/>
    </location>
</feature>
<feature type="compositionally biased region" description="Polar residues" evidence="1">
    <location>
        <begin position="27"/>
        <end position="36"/>
    </location>
</feature>
<reference evidence="2" key="1">
    <citation type="submission" date="2009-11" db="EMBL/GenBank/DDBJ databases">
        <authorList>
            <consortium name="The Broad Institute Genome Sequencing Platform"/>
            <person name="Ward D."/>
            <person name="Feldgarden M."/>
            <person name="Earl A."/>
            <person name="Young S.K."/>
            <person name="Zeng Q."/>
            <person name="Koehrsen M."/>
            <person name="Alvarado L."/>
            <person name="Berlin A."/>
            <person name="Bochicchio J."/>
            <person name="Borenstein D."/>
            <person name="Chapman S.B."/>
            <person name="Chen Z."/>
            <person name="Engels R."/>
            <person name="Freedman E."/>
            <person name="Gellesch M."/>
            <person name="Goldberg J."/>
            <person name="Griggs A."/>
            <person name="Gujja S."/>
            <person name="Heilman E."/>
            <person name="Heiman D."/>
            <person name="Hepburn T."/>
            <person name="Howarth C."/>
            <person name="Jen D."/>
            <person name="Larson L."/>
            <person name="Lewis B."/>
            <person name="Mehta T."/>
            <person name="Park D."/>
            <person name="Pearson M."/>
            <person name="Roberts A."/>
            <person name="Saif S."/>
            <person name="Shea T."/>
            <person name="Shenoy N."/>
            <person name="Sisk P."/>
            <person name="Stolte C."/>
            <person name="Sykes S."/>
            <person name="Thomson T."/>
            <person name="Walk T."/>
            <person name="White J."/>
            <person name="Yandava C."/>
            <person name="Izard J."/>
            <person name="Baranova O.V."/>
            <person name="Blanton J.M."/>
            <person name="Tanner A.C."/>
            <person name="Dewhirst F.E."/>
            <person name="Haas B."/>
            <person name="Nusbaum C."/>
            <person name="Birren B."/>
        </authorList>
    </citation>
    <scope>NUCLEOTIDE SEQUENCE [LARGE SCALE GENOMIC DNA]</scope>
    <source>
        <strain evidence="2">1-1 BBBD Race 1</strain>
    </source>
</reference>
<protein>
    <submittedName>
        <fullName evidence="2 3">Uncharacterized protein</fullName>
    </submittedName>
</protein>
<evidence type="ECO:0000313" key="2">
    <source>
        <dbReference type="EMBL" id="OAV90868.1"/>
    </source>
</evidence>
<gene>
    <name evidence="2" type="ORF">PTTG_11198</name>
</gene>
<reference evidence="2" key="2">
    <citation type="submission" date="2016-05" db="EMBL/GenBank/DDBJ databases">
        <title>Comparative analysis highlights variable genome content of wheat rusts and divergence of the mating loci.</title>
        <authorList>
            <person name="Cuomo C.A."/>
            <person name="Bakkeren G."/>
            <person name="Szabo L."/>
            <person name="Khalil H."/>
            <person name="Joly D."/>
            <person name="Goldberg J."/>
            <person name="Young S."/>
            <person name="Zeng Q."/>
            <person name="Fellers J."/>
        </authorList>
    </citation>
    <scope>NUCLEOTIDE SEQUENCE [LARGE SCALE GENOMIC DNA]</scope>
    <source>
        <strain evidence="2">1-1 BBBD Race 1</strain>
    </source>
</reference>
<sequence>MSFRPAPASPPHSPSCSPHNLHHSPSAPATSGTHSVAPSAFSTLSSPSTPAIPTITAPADSCSVDEEYRKAHNEALDAFNDKQERLYSLRCPAHPNCLTHLTALPPAQPECYETVAIGSITVLKDEDIPLDSQLAPDFSPSTQHYYNNINKYLKLLAEYEADELRNAEAVMNPSPSSVADLPAAPSTSTSNSSKKNKKKKKKKL</sequence>
<evidence type="ECO:0000313" key="4">
    <source>
        <dbReference type="Proteomes" id="UP000005240"/>
    </source>
</evidence>
<name>A0A180GEJ0_PUCT1</name>
<dbReference type="OrthoDB" id="10682522at2759"/>
<dbReference type="EMBL" id="ADAS02000092">
    <property type="protein sequence ID" value="OAV90868.1"/>
    <property type="molecule type" value="Genomic_DNA"/>
</dbReference>
<accession>A0A180GEJ0</accession>
<proteinExistence type="predicted"/>